<dbReference type="EMBL" id="NOXV01000267">
    <property type="protein sequence ID" value="OYQ36728.1"/>
    <property type="molecule type" value="Genomic_DNA"/>
</dbReference>
<dbReference type="SUPFAM" id="SSF46689">
    <property type="entry name" value="Homeodomain-like"/>
    <property type="match status" value="1"/>
</dbReference>
<keyword evidence="5" id="KW-1185">Reference proteome</keyword>
<evidence type="ECO:0000313" key="4">
    <source>
        <dbReference type="EMBL" id="OYQ36728.1"/>
    </source>
</evidence>
<dbReference type="Gene3D" id="1.10.357.10">
    <property type="entry name" value="Tetracycline Repressor, domain 2"/>
    <property type="match status" value="1"/>
</dbReference>
<dbReference type="InterPro" id="IPR001647">
    <property type="entry name" value="HTH_TetR"/>
</dbReference>
<gene>
    <name evidence="4" type="ORF">CHU92_09375</name>
</gene>
<dbReference type="OrthoDB" id="1258954at2"/>
<feature type="DNA-binding region" description="H-T-H motif" evidence="2">
    <location>
        <begin position="22"/>
        <end position="41"/>
    </location>
</feature>
<organism evidence="4 5">
    <name type="scientific">Flavobacterium cyanobacteriorum</name>
    <dbReference type="NCBI Taxonomy" id="2022802"/>
    <lineage>
        <taxon>Bacteria</taxon>
        <taxon>Pseudomonadati</taxon>
        <taxon>Bacteroidota</taxon>
        <taxon>Flavobacteriia</taxon>
        <taxon>Flavobacteriales</taxon>
        <taxon>Flavobacteriaceae</taxon>
        <taxon>Flavobacterium</taxon>
    </lineage>
</organism>
<reference evidence="4 5" key="1">
    <citation type="submission" date="2017-07" db="EMBL/GenBank/DDBJ databases">
        <title>Flavobacterium cyanobacteriorum sp. nov., isolated from cyanobacterial aggregates in a eutrophic lake.</title>
        <authorList>
            <person name="Cai H."/>
        </authorList>
    </citation>
    <scope>NUCLEOTIDE SEQUENCE [LARGE SCALE GENOMIC DNA]</scope>
    <source>
        <strain evidence="4 5">TH021</strain>
    </source>
</reference>
<feature type="domain" description="HTH tetR-type" evidence="3">
    <location>
        <begin position="1"/>
        <end position="59"/>
    </location>
</feature>
<dbReference type="InterPro" id="IPR009057">
    <property type="entry name" value="Homeodomain-like_sf"/>
</dbReference>
<keyword evidence="1 2" id="KW-0238">DNA-binding</keyword>
<comment type="caution">
    <text evidence="4">The sequence shown here is derived from an EMBL/GenBank/DDBJ whole genome shotgun (WGS) entry which is preliminary data.</text>
</comment>
<dbReference type="AlphaFoldDB" id="A0A255Z5G6"/>
<evidence type="ECO:0000256" key="1">
    <source>
        <dbReference type="ARBA" id="ARBA00023125"/>
    </source>
</evidence>
<dbReference type="PROSITE" id="PS50977">
    <property type="entry name" value="HTH_TETR_2"/>
    <property type="match status" value="1"/>
</dbReference>
<accession>A0A255Z5G6</accession>
<protein>
    <submittedName>
        <fullName evidence="4">TetR family transcriptional regulator</fullName>
    </submittedName>
</protein>
<evidence type="ECO:0000259" key="3">
    <source>
        <dbReference type="PROSITE" id="PS50977"/>
    </source>
</evidence>
<name>A0A255Z5G6_9FLAO</name>
<proteinExistence type="predicted"/>
<dbReference type="Proteomes" id="UP000216605">
    <property type="component" value="Unassembled WGS sequence"/>
</dbReference>
<evidence type="ECO:0000313" key="5">
    <source>
        <dbReference type="Proteomes" id="UP000216605"/>
    </source>
</evidence>
<sequence length="180" mass="21285">MKQDWIISGYEMVAKHGFNGMKIEPLARITNKSKSSFYYHFADLEIFYDELLDFHLESVKVLAFKESQINKIDPDLIEILIEHKLDVLFNQQLRFNNQNENFQNVLKTSNALVGEAFLKVWAEDLKFNLNNKQLQNLFLLSLDNFFLLINDSNYTYEWLSNYFESLKKTILQIVVSNTVR</sequence>
<dbReference type="RefSeq" id="WP_094414913.1">
    <property type="nucleotide sequence ID" value="NZ_NOXV01000267.1"/>
</dbReference>
<evidence type="ECO:0000256" key="2">
    <source>
        <dbReference type="PROSITE-ProRule" id="PRU00335"/>
    </source>
</evidence>
<dbReference type="GO" id="GO:0003677">
    <property type="term" value="F:DNA binding"/>
    <property type="evidence" value="ECO:0007669"/>
    <property type="project" value="UniProtKB-UniRule"/>
</dbReference>